<dbReference type="Gene3D" id="3.90.79.10">
    <property type="entry name" value="Nucleoside Triphosphate Pyrophosphohydrolase"/>
    <property type="match status" value="1"/>
</dbReference>
<dbReference type="PANTHER" id="PTHR11839:SF18">
    <property type="entry name" value="NUDIX HYDROLASE DOMAIN-CONTAINING PROTEIN"/>
    <property type="match status" value="1"/>
</dbReference>
<dbReference type="Pfam" id="PF00293">
    <property type="entry name" value="NUDIX"/>
    <property type="match status" value="1"/>
</dbReference>
<sequence>MSDQFRRVDEVVLHSGFIFDLVRAEFLSPEGEKFSRDIVRHPGAVSVVPIDDDGRVIMVRQFRPALDRYILEIPAGKRDVLDEPPELTAQRELGEEIGKRANSLELLGTFANAPGFSDELSWVYLGRDLGDVPRDVQGVEESHMRIERFTFDEAFAMIADGTLIDTKTVVGLYLAAPKVGGA</sequence>
<keyword evidence="2" id="KW-0378">Hydrolase</keyword>
<dbReference type="PANTHER" id="PTHR11839">
    <property type="entry name" value="UDP/ADP-SUGAR PYROPHOSPHATASE"/>
    <property type="match status" value="1"/>
</dbReference>
<dbReference type="PROSITE" id="PS51462">
    <property type="entry name" value="NUDIX"/>
    <property type="match status" value="1"/>
</dbReference>
<dbReference type="EMBL" id="CAEUNJ010000049">
    <property type="protein sequence ID" value="CAB4371976.1"/>
    <property type="molecule type" value="Genomic_DNA"/>
</dbReference>
<comment type="cofactor">
    <cofactor evidence="1">
        <name>Mg(2+)</name>
        <dbReference type="ChEBI" id="CHEBI:18420"/>
    </cofactor>
</comment>
<evidence type="ECO:0000313" key="5">
    <source>
        <dbReference type="EMBL" id="CAB4966546.1"/>
    </source>
</evidence>
<reference evidence="4" key="1">
    <citation type="submission" date="2020-05" db="EMBL/GenBank/DDBJ databases">
        <authorList>
            <person name="Chiriac C."/>
            <person name="Salcher M."/>
            <person name="Ghai R."/>
            <person name="Kavagutti S V."/>
        </authorList>
    </citation>
    <scope>NUCLEOTIDE SEQUENCE</scope>
</reference>
<feature type="domain" description="Nudix hydrolase" evidence="3">
    <location>
        <begin position="40"/>
        <end position="171"/>
    </location>
</feature>
<accession>A0A6J6ANC7</accession>
<gene>
    <name evidence="5" type="ORF">UFOPK3785_02021</name>
    <name evidence="4" type="ORF">UFOPK4201_01173</name>
    <name evidence="6" type="ORF">UFOPK4371_01018</name>
</gene>
<name>A0A6J6ANC7_9ZZZZ</name>
<evidence type="ECO:0000259" key="3">
    <source>
        <dbReference type="PROSITE" id="PS51462"/>
    </source>
</evidence>
<protein>
    <submittedName>
        <fullName evidence="4">Unannotated protein</fullName>
    </submittedName>
</protein>
<organism evidence="4">
    <name type="scientific">freshwater metagenome</name>
    <dbReference type="NCBI Taxonomy" id="449393"/>
    <lineage>
        <taxon>unclassified sequences</taxon>
        <taxon>metagenomes</taxon>
        <taxon>ecological metagenomes</taxon>
    </lineage>
</organism>
<dbReference type="EMBL" id="CAFBNJ010000176">
    <property type="protein sequence ID" value="CAB4966546.1"/>
    <property type="molecule type" value="Genomic_DNA"/>
</dbReference>
<proteinExistence type="predicted"/>
<dbReference type="AlphaFoldDB" id="A0A6J6ANC7"/>
<evidence type="ECO:0000256" key="1">
    <source>
        <dbReference type="ARBA" id="ARBA00001946"/>
    </source>
</evidence>
<dbReference type="InterPro" id="IPR000086">
    <property type="entry name" value="NUDIX_hydrolase_dom"/>
</dbReference>
<evidence type="ECO:0000256" key="2">
    <source>
        <dbReference type="ARBA" id="ARBA00022801"/>
    </source>
</evidence>
<dbReference type="GO" id="GO:0005829">
    <property type="term" value="C:cytosol"/>
    <property type="evidence" value="ECO:0007669"/>
    <property type="project" value="TreeGrafter"/>
</dbReference>
<dbReference type="GO" id="GO:0006753">
    <property type="term" value="P:nucleoside phosphate metabolic process"/>
    <property type="evidence" value="ECO:0007669"/>
    <property type="project" value="TreeGrafter"/>
</dbReference>
<dbReference type="EMBL" id="CAFBRD010000052">
    <property type="protein sequence ID" value="CAB5077388.1"/>
    <property type="molecule type" value="Genomic_DNA"/>
</dbReference>
<dbReference type="InterPro" id="IPR015797">
    <property type="entry name" value="NUDIX_hydrolase-like_dom_sf"/>
</dbReference>
<dbReference type="GO" id="GO:0016787">
    <property type="term" value="F:hydrolase activity"/>
    <property type="evidence" value="ECO:0007669"/>
    <property type="project" value="UniProtKB-KW"/>
</dbReference>
<dbReference type="GO" id="GO:0019693">
    <property type="term" value="P:ribose phosphate metabolic process"/>
    <property type="evidence" value="ECO:0007669"/>
    <property type="project" value="TreeGrafter"/>
</dbReference>
<evidence type="ECO:0000313" key="6">
    <source>
        <dbReference type="EMBL" id="CAB5077388.1"/>
    </source>
</evidence>
<dbReference type="SUPFAM" id="SSF55811">
    <property type="entry name" value="Nudix"/>
    <property type="match status" value="1"/>
</dbReference>
<evidence type="ECO:0000313" key="4">
    <source>
        <dbReference type="EMBL" id="CAB4371976.1"/>
    </source>
</evidence>